<dbReference type="AlphaFoldDB" id="A0A810PS39"/>
<reference evidence="1" key="1">
    <citation type="submission" date="2020-09" db="EMBL/GenBank/DDBJ databases">
        <title>New species isolated from human feces.</title>
        <authorList>
            <person name="Kitahara M."/>
            <person name="Shigeno Y."/>
            <person name="Shime M."/>
            <person name="Matsumoto Y."/>
            <person name="Nakamura S."/>
            <person name="Motooka D."/>
            <person name="Fukuoka S."/>
            <person name="Nishikawa H."/>
            <person name="Benno Y."/>
        </authorList>
    </citation>
    <scope>NUCLEOTIDE SEQUENCE</scope>
    <source>
        <strain evidence="1">MM35</strain>
    </source>
</reference>
<name>A0A810PS39_9FIRM</name>
<accession>A0A810PS39</accession>
<dbReference type="KEGG" id="vfa:MM35RIKEN_09120"/>
<organism evidence="1 2">
    <name type="scientific">Vescimonas fastidiosa</name>
    <dbReference type="NCBI Taxonomy" id="2714353"/>
    <lineage>
        <taxon>Bacteria</taxon>
        <taxon>Bacillati</taxon>
        <taxon>Bacillota</taxon>
        <taxon>Clostridia</taxon>
        <taxon>Eubacteriales</taxon>
        <taxon>Oscillospiraceae</taxon>
        <taxon>Vescimonas</taxon>
    </lineage>
</organism>
<dbReference type="EMBL" id="AP023415">
    <property type="protein sequence ID" value="BCK78720.1"/>
    <property type="molecule type" value="Genomic_DNA"/>
</dbReference>
<protein>
    <submittedName>
        <fullName evidence="1">Uncharacterized protein</fullName>
    </submittedName>
</protein>
<dbReference type="Proteomes" id="UP000681343">
    <property type="component" value="Chromosome"/>
</dbReference>
<sequence>MLDEKMTKPLIVVDKKKDMDIIRDERISSGRLYTDVLPFLLTSD</sequence>
<evidence type="ECO:0000313" key="1">
    <source>
        <dbReference type="EMBL" id="BCK78720.1"/>
    </source>
</evidence>
<keyword evidence="2" id="KW-1185">Reference proteome</keyword>
<proteinExistence type="predicted"/>
<gene>
    <name evidence="1" type="ORF">MM35RIKEN_09120</name>
</gene>
<evidence type="ECO:0000313" key="2">
    <source>
        <dbReference type="Proteomes" id="UP000681343"/>
    </source>
</evidence>